<protein>
    <submittedName>
        <fullName evidence="1">Uncharacterized protein</fullName>
    </submittedName>
</protein>
<evidence type="ECO:0000313" key="1">
    <source>
        <dbReference type="EMBL" id="JAD33683.1"/>
    </source>
</evidence>
<dbReference type="AlphaFoldDB" id="A0A0A8Z7Q5"/>
<name>A0A0A8Z7Q5_ARUDO</name>
<proteinExistence type="predicted"/>
<reference evidence="1" key="1">
    <citation type="submission" date="2014-09" db="EMBL/GenBank/DDBJ databases">
        <authorList>
            <person name="Magalhaes I.L.F."/>
            <person name="Oliveira U."/>
            <person name="Santos F.R."/>
            <person name="Vidigal T.H.D.A."/>
            <person name="Brescovit A.D."/>
            <person name="Santos A.J."/>
        </authorList>
    </citation>
    <scope>NUCLEOTIDE SEQUENCE</scope>
    <source>
        <tissue evidence="1">Shoot tissue taken approximately 20 cm above the soil surface</tissue>
    </source>
</reference>
<organism evidence="1">
    <name type="scientific">Arundo donax</name>
    <name type="common">Giant reed</name>
    <name type="synonym">Donax arundinaceus</name>
    <dbReference type="NCBI Taxonomy" id="35708"/>
    <lineage>
        <taxon>Eukaryota</taxon>
        <taxon>Viridiplantae</taxon>
        <taxon>Streptophyta</taxon>
        <taxon>Embryophyta</taxon>
        <taxon>Tracheophyta</taxon>
        <taxon>Spermatophyta</taxon>
        <taxon>Magnoliopsida</taxon>
        <taxon>Liliopsida</taxon>
        <taxon>Poales</taxon>
        <taxon>Poaceae</taxon>
        <taxon>PACMAD clade</taxon>
        <taxon>Arundinoideae</taxon>
        <taxon>Arundineae</taxon>
        <taxon>Arundo</taxon>
    </lineage>
</organism>
<sequence>MTSTLTIRSLVTIELTEEDLFIRTKHLIMPNPSTPTKTYIIALLDLFSMLHL</sequence>
<accession>A0A0A8Z7Q5</accession>
<dbReference type="EMBL" id="GBRH01264212">
    <property type="protein sequence ID" value="JAD33683.1"/>
    <property type="molecule type" value="Transcribed_RNA"/>
</dbReference>
<reference evidence="1" key="2">
    <citation type="journal article" date="2015" name="Data Brief">
        <title>Shoot transcriptome of the giant reed, Arundo donax.</title>
        <authorList>
            <person name="Barrero R.A."/>
            <person name="Guerrero F.D."/>
            <person name="Moolhuijzen P."/>
            <person name="Goolsby J.A."/>
            <person name="Tidwell J."/>
            <person name="Bellgard S.E."/>
            <person name="Bellgard M.I."/>
        </authorList>
    </citation>
    <scope>NUCLEOTIDE SEQUENCE</scope>
    <source>
        <tissue evidence="1">Shoot tissue taken approximately 20 cm above the soil surface</tissue>
    </source>
</reference>